<organism evidence="2 3">
    <name type="scientific">Trypanosoma congolense (strain IL3000)</name>
    <dbReference type="NCBI Taxonomy" id="1068625"/>
    <lineage>
        <taxon>Eukaryota</taxon>
        <taxon>Discoba</taxon>
        <taxon>Euglenozoa</taxon>
        <taxon>Kinetoplastea</taxon>
        <taxon>Metakinetoplastina</taxon>
        <taxon>Trypanosomatida</taxon>
        <taxon>Trypanosomatidae</taxon>
        <taxon>Trypanosoma</taxon>
        <taxon>Nannomonas</taxon>
    </lineage>
</organism>
<gene>
    <name evidence="2" type="ORF">TCIL3000_0_38950</name>
</gene>
<sequence>MYLSILPFFQYSHTHTQGSCGQLRGWRQRKREKRVARHTHIKYHPVVRWLAPAPNPTRRAATATRKGISRAPFHKFIVLSLVFCYLSSPSFAFSFAWYFHVYFYFHLFPHLLHISTIIHCLHLEKHLGQRGRKCTVGDIYRTTLLEVTAQFSSHPFYLFPFHFRFFHPSDL</sequence>
<comment type="caution">
    <text evidence="2">The sequence shown here is derived from an EMBL/GenBank/DDBJ whole genome shotgun (WGS) entry which is preliminary data.</text>
</comment>
<evidence type="ECO:0000256" key="1">
    <source>
        <dbReference type="SAM" id="Phobius"/>
    </source>
</evidence>
<evidence type="ECO:0000313" key="3">
    <source>
        <dbReference type="Proteomes" id="UP000000702"/>
    </source>
</evidence>
<keyword evidence="1" id="KW-0812">Transmembrane</keyword>
<keyword evidence="1" id="KW-1133">Transmembrane helix</keyword>
<accession>F9W7E4</accession>
<dbReference type="EMBL" id="CAEQ01001012">
    <property type="protein sequence ID" value="CCD13110.1"/>
    <property type="molecule type" value="Genomic_DNA"/>
</dbReference>
<name>F9W7E4_TRYCI</name>
<reference evidence="2 3" key="2">
    <citation type="journal article" date="2012" name="Proc. Natl. Acad. Sci. U.S.A.">
        <title>Antigenic diversity is generated by distinct evolutionary mechanisms in African trypanosome species.</title>
        <authorList>
            <person name="Jackson A.P."/>
            <person name="Berry A."/>
            <person name="Aslett M."/>
            <person name="Allison H.C."/>
            <person name="Burton P."/>
            <person name="Vavrova-Anderson J."/>
            <person name="Brown R."/>
            <person name="Browne H."/>
            <person name="Corton N."/>
            <person name="Hauser H."/>
            <person name="Gamble J."/>
            <person name="Gilderthorp R."/>
            <person name="Marcello L."/>
            <person name="McQuillan J."/>
            <person name="Otto T.D."/>
            <person name="Quail M.A."/>
            <person name="Sanders M.J."/>
            <person name="van Tonder A."/>
            <person name="Ginger M.L."/>
            <person name="Field M.C."/>
            <person name="Barry J.D."/>
            <person name="Hertz-Fowler C."/>
            <person name="Berriman M."/>
        </authorList>
    </citation>
    <scope>NUCLEOTIDE SEQUENCE [LARGE SCALE GENOMIC DNA]</scope>
    <source>
        <strain evidence="2 3">IL3000</strain>
    </source>
</reference>
<dbReference type="VEuPathDB" id="TriTrypDB:TcIL3000_0_38950"/>
<reference evidence="3" key="1">
    <citation type="submission" date="2011-07" db="EMBL/GenBank/DDBJ databases">
        <title>Divergent evolution of antigenic variation in African trypanosomes.</title>
        <authorList>
            <person name="Jackson A.P."/>
            <person name="Berry A."/>
            <person name="Allison H.C."/>
            <person name="Burton P."/>
            <person name="Anderson J."/>
            <person name="Aslett M."/>
            <person name="Brown R."/>
            <person name="Corton N."/>
            <person name="Harris D."/>
            <person name="Hauser H."/>
            <person name="Gamble J."/>
            <person name="Gilderthorp R."/>
            <person name="McQuillan J."/>
            <person name="Quail M.A."/>
            <person name="Sanders M."/>
            <person name="Van Tonder A."/>
            <person name="Ginger M.L."/>
            <person name="Donelson J.E."/>
            <person name="Field M.C."/>
            <person name="Barry J.D."/>
            <person name="Berriman M."/>
            <person name="Hertz-Fowler C."/>
        </authorList>
    </citation>
    <scope>NUCLEOTIDE SEQUENCE [LARGE SCALE GENOMIC DNA]</scope>
    <source>
        <strain evidence="3">IL3000</strain>
    </source>
</reference>
<keyword evidence="3" id="KW-1185">Reference proteome</keyword>
<evidence type="ECO:0000313" key="2">
    <source>
        <dbReference type="EMBL" id="CCD13110.1"/>
    </source>
</evidence>
<dbReference type="AlphaFoldDB" id="F9W7E4"/>
<feature type="transmembrane region" description="Helical" evidence="1">
    <location>
        <begin position="76"/>
        <end position="97"/>
    </location>
</feature>
<keyword evidence="1" id="KW-0472">Membrane</keyword>
<dbReference type="Proteomes" id="UP000000702">
    <property type="component" value="Unassembled WGS sequence"/>
</dbReference>
<protein>
    <submittedName>
        <fullName evidence="2">WGS project CAEQ00000000 data, annotated contig 1594</fullName>
    </submittedName>
</protein>
<proteinExistence type="predicted"/>